<reference evidence="1 2" key="1">
    <citation type="submission" date="2020-01" db="EMBL/GenBank/DDBJ databases">
        <title>Insect and environment-associated Actinomycetes.</title>
        <authorList>
            <person name="Currrie C."/>
            <person name="Chevrette M."/>
            <person name="Carlson C."/>
            <person name="Stubbendieck R."/>
            <person name="Wendt-Pienkowski E."/>
        </authorList>
    </citation>
    <scope>NUCLEOTIDE SEQUENCE [LARGE SCALE GENOMIC DNA]</scope>
    <source>
        <strain evidence="1 2">SID11342</strain>
    </source>
</reference>
<accession>A0A6N9U2E0</accession>
<evidence type="ECO:0000313" key="1">
    <source>
        <dbReference type="EMBL" id="NEA17960.1"/>
    </source>
</evidence>
<dbReference type="Proteomes" id="UP000471293">
    <property type="component" value="Unassembled WGS sequence"/>
</dbReference>
<evidence type="ECO:0000313" key="2">
    <source>
        <dbReference type="Proteomes" id="UP000471293"/>
    </source>
</evidence>
<dbReference type="RefSeq" id="WP_164346770.1">
    <property type="nucleotide sequence ID" value="NZ_JAAGLQ010000456.1"/>
</dbReference>
<gene>
    <name evidence="1" type="ORF">G3I29_21090</name>
</gene>
<sequence length="192" mass="20101">MSVLELITRADERGLAASGIACLERCLPSSDDGTGAEALRPLWASCGNGRDWAARLVAAGEALEGVTPPDAGSAVADRVRDLVRAAPKEFAEGPLRIWADACSLLALEVHQEFDLPAPDGGEGLERLRTGEAEDGGPLVMGELRRQIAILELLAETEGPAGGGAGLRRALDLSTEGQRVLKAALSRRARGRT</sequence>
<comment type="caution">
    <text evidence="1">The sequence shown here is derived from an EMBL/GenBank/DDBJ whole genome shotgun (WGS) entry which is preliminary data.</text>
</comment>
<organism evidence="1 2">
    <name type="scientific">Streptomyces halstedii</name>
    <dbReference type="NCBI Taxonomy" id="1944"/>
    <lineage>
        <taxon>Bacteria</taxon>
        <taxon>Bacillati</taxon>
        <taxon>Actinomycetota</taxon>
        <taxon>Actinomycetes</taxon>
        <taxon>Kitasatosporales</taxon>
        <taxon>Streptomycetaceae</taxon>
        <taxon>Streptomyces</taxon>
    </lineage>
</organism>
<dbReference type="AlphaFoldDB" id="A0A6N9U2E0"/>
<dbReference type="EMBL" id="JAAGLQ010000456">
    <property type="protein sequence ID" value="NEA17960.1"/>
    <property type="molecule type" value="Genomic_DNA"/>
</dbReference>
<proteinExistence type="predicted"/>
<protein>
    <submittedName>
        <fullName evidence="1">Uncharacterized protein</fullName>
    </submittedName>
</protein>
<name>A0A6N9U2E0_STRHA</name>